<evidence type="ECO:0000256" key="1">
    <source>
        <dbReference type="SAM" id="MobiDB-lite"/>
    </source>
</evidence>
<dbReference type="AlphaFoldDB" id="A0A915MDL8"/>
<sequence length="273" mass="30326">MSQPNNNSSSNISSDDTKPATLSSTNFSSREQQNNNKFVSSRQPPQPKNRRRASHFATTSNSFNESRERNISDEQKQAFLLQQEQKQQNLENNQRRNTTSNLAIPTKTTTKERVGVLIKQFNALDKGELPIPNVLQPQTLSKSTSVRNLSLSPSIRCINRQTTSILSDDNREEGQSPSLSLDSDFLLREKNSTTASSVENDEVQSQTTDCTSNSIANASTHLPLEARGSTGALLDLSRFKTEKVIGRTVPCFPHSSDSDCECDDTANNNRQVF</sequence>
<name>A0A915MDL8_MELJA</name>
<feature type="compositionally biased region" description="Low complexity" evidence="1">
    <location>
        <begin position="1"/>
        <end position="14"/>
    </location>
</feature>
<organism evidence="2 3">
    <name type="scientific">Meloidogyne javanica</name>
    <name type="common">Root-knot nematode worm</name>
    <dbReference type="NCBI Taxonomy" id="6303"/>
    <lineage>
        <taxon>Eukaryota</taxon>
        <taxon>Metazoa</taxon>
        <taxon>Ecdysozoa</taxon>
        <taxon>Nematoda</taxon>
        <taxon>Chromadorea</taxon>
        <taxon>Rhabditida</taxon>
        <taxon>Tylenchina</taxon>
        <taxon>Tylenchomorpha</taxon>
        <taxon>Tylenchoidea</taxon>
        <taxon>Meloidogynidae</taxon>
        <taxon>Meloidogyninae</taxon>
        <taxon>Meloidogyne</taxon>
        <taxon>Meloidogyne incognita group</taxon>
    </lineage>
</organism>
<reference evidence="3" key="1">
    <citation type="submission" date="2022-11" db="UniProtKB">
        <authorList>
            <consortium name="WormBaseParasite"/>
        </authorList>
    </citation>
    <scope>IDENTIFICATION</scope>
</reference>
<feature type="compositionally biased region" description="Polar residues" evidence="1">
    <location>
        <begin position="20"/>
        <end position="43"/>
    </location>
</feature>
<dbReference type="WBParaSite" id="scaffold34879_cov216.g21939">
    <property type="protein sequence ID" value="scaffold34879_cov216.g21939"/>
    <property type="gene ID" value="scaffold34879_cov216.g21939"/>
</dbReference>
<proteinExistence type="predicted"/>
<keyword evidence="2" id="KW-1185">Reference proteome</keyword>
<feature type="region of interest" description="Disordered" evidence="1">
    <location>
        <begin position="1"/>
        <end position="70"/>
    </location>
</feature>
<feature type="region of interest" description="Disordered" evidence="1">
    <location>
        <begin position="87"/>
        <end position="107"/>
    </location>
</feature>
<protein>
    <submittedName>
        <fullName evidence="3">Uncharacterized protein</fullName>
    </submittedName>
</protein>
<dbReference type="Proteomes" id="UP000887561">
    <property type="component" value="Unplaced"/>
</dbReference>
<evidence type="ECO:0000313" key="3">
    <source>
        <dbReference type="WBParaSite" id="scaffold34879_cov216.g21939"/>
    </source>
</evidence>
<accession>A0A915MDL8</accession>
<evidence type="ECO:0000313" key="2">
    <source>
        <dbReference type="Proteomes" id="UP000887561"/>
    </source>
</evidence>
<feature type="compositionally biased region" description="Polar residues" evidence="1">
    <location>
        <begin position="95"/>
        <end position="107"/>
    </location>
</feature>